<dbReference type="InterPro" id="IPR015947">
    <property type="entry name" value="PUA-like_sf"/>
</dbReference>
<keyword evidence="3 9" id="KW-0489">Methyltransferase</keyword>
<dbReference type="OrthoDB" id="9805492at2"/>
<feature type="domain" description="RlmI-like PUA" evidence="8">
    <location>
        <begin position="11"/>
        <end position="64"/>
    </location>
</feature>
<gene>
    <name evidence="9" type="ORF">TAGGR_1300</name>
</gene>
<sequence length="387" mass="44515">MEKIFVKSSKKYGTLWIYKNEILSDISKFSAGTIVKVYESKTNKIIGTGYVNPKSTISVRLLSFKDETVDEIFFKKRILQCKKYREEFLGLKENYRLIFSESDFLPGLIVDKYDRCIVIQITTAGMEQFKDLIIKILDEILCPELIILKNDSPSRLKEGLKIEKQVIKGQLDELPVIVEDDVKFIFDPINGQKTGFFLDQRENRTFLKRIVDAGEALDLFCYIGSWSLHLAKKGVRVTGVDSSQNAIDLAKENAKINSLTERCRFIKADAFDYLRWEIKKNRQYDIIVIDPPAFVKSKAEKKDAIEGYLNLNALAIKLLKRNGILATSSCSQHISEDEFYEIVKQAFMKNKKTPRLIYKGMQSKDHPILLSMPETAYLKCLIVNLLD</sequence>
<proteinExistence type="inferred from homology"/>
<dbReference type="InterPro" id="IPR041532">
    <property type="entry name" value="RlmI-like_PUA"/>
</dbReference>
<feature type="domain" description="Methyltransferase" evidence="7">
    <location>
        <begin position="214"/>
        <end position="354"/>
    </location>
</feature>
<dbReference type="GO" id="GO:0005737">
    <property type="term" value="C:cytoplasm"/>
    <property type="evidence" value="ECO:0007669"/>
    <property type="project" value="UniProtKB-SubCell"/>
</dbReference>
<dbReference type="Pfam" id="PF13847">
    <property type="entry name" value="Methyltransf_31"/>
    <property type="match status" value="1"/>
</dbReference>
<evidence type="ECO:0000313" key="10">
    <source>
        <dbReference type="Proteomes" id="UP000054976"/>
    </source>
</evidence>
<evidence type="ECO:0000256" key="6">
    <source>
        <dbReference type="ARBA" id="ARBA00038091"/>
    </source>
</evidence>
<evidence type="ECO:0000256" key="5">
    <source>
        <dbReference type="ARBA" id="ARBA00022691"/>
    </source>
</evidence>
<evidence type="ECO:0000259" key="7">
    <source>
        <dbReference type="Pfam" id="PF13847"/>
    </source>
</evidence>
<dbReference type="GO" id="GO:0003723">
    <property type="term" value="F:RNA binding"/>
    <property type="evidence" value="ECO:0007669"/>
    <property type="project" value="InterPro"/>
</dbReference>
<dbReference type="PANTHER" id="PTHR42873">
    <property type="entry name" value="RIBOSOMAL RNA LARGE SUBUNIT METHYLTRANSFERASE"/>
    <property type="match status" value="1"/>
</dbReference>
<dbReference type="PANTHER" id="PTHR42873:SF1">
    <property type="entry name" value="S-ADENOSYLMETHIONINE-DEPENDENT METHYLTRANSFERASE DOMAIN-CONTAINING PROTEIN"/>
    <property type="match status" value="1"/>
</dbReference>
<evidence type="ECO:0000256" key="4">
    <source>
        <dbReference type="ARBA" id="ARBA00022679"/>
    </source>
</evidence>
<evidence type="ECO:0000256" key="2">
    <source>
        <dbReference type="ARBA" id="ARBA00022490"/>
    </source>
</evidence>
<keyword evidence="4 9" id="KW-0808">Transferase</keyword>
<dbReference type="SUPFAM" id="SSF88697">
    <property type="entry name" value="PUA domain-like"/>
    <property type="match status" value="1"/>
</dbReference>
<keyword evidence="10" id="KW-1185">Reference proteome</keyword>
<dbReference type="Gene3D" id="3.30.750.80">
    <property type="entry name" value="RNA methyltransferase domain (HRMD) like"/>
    <property type="match status" value="1"/>
</dbReference>
<dbReference type="Gene3D" id="2.30.130.10">
    <property type="entry name" value="PUA domain"/>
    <property type="match status" value="1"/>
</dbReference>
<dbReference type="Gene3D" id="3.40.50.150">
    <property type="entry name" value="Vaccinia Virus protein VP39"/>
    <property type="match status" value="1"/>
</dbReference>
<dbReference type="GO" id="GO:0008168">
    <property type="term" value="F:methyltransferase activity"/>
    <property type="evidence" value="ECO:0007669"/>
    <property type="project" value="UniProtKB-KW"/>
</dbReference>
<dbReference type="CDD" id="cd11572">
    <property type="entry name" value="RlmI_M_like"/>
    <property type="match status" value="1"/>
</dbReference>
<dbReference type="Pfam" id="PF17785">
    <property type="entry name" value="PUA_3"/>
    <property type="match status" value="1"/>
</dbReference>
<reference evidence="10" key="1">
    <citation type="submission" date="2016-01" db="EMBL/GenBank/DDBJ databases">
        <title>Draft genome sequence of Thermodesulfovibrio aggregans strain TGE-P1.</title>
        <authorList>
            <person name="Sekiguchi Y."/>
            <person name="Ohashi A."/>
            <person name="Matsuura N."/>
            <person name="Tourlousse M.D."/>
        </authorList>
    </citation>
    <scope>NUCLEOTIDE SEQUENCE [LARGE SCALE GENOMIC DNA]</scope>
    <source>
        <strain evidence="10">TGE-P1</strain>
    </source>
</reference>
<dbReference type="SUPFAM" id="SSF53335">
    <property type="entry name" value="S-adenosyl-L-methionine-dependent methyltransferases"/>
    <property type="match status" value="1"/>
</dbReference>
<dbReference type="InterPro" id="IPR036974">
    <property type="entry name" value="PUA_sf"/>
</dbReference>
<evidence type="ECO:0000256" key="1">
    <source>
        <dbReference type="ARBA" id="ARBA00004496"/>
    </source>
</evidence>
<organism evidence="9 10">
    <name type="scientific">Thermodesulfovibrio aggregans</name>
    <dbReference type="NCBI Taxonomy" id="86166"/>
    <lineage>
        <taxon>Bacteria</taxon>
        <taxon>Pseudomonadati</taxon>
        <taxon>Nitrospirota</taxon>
        <taxon>Thermodesulfovibrionia</taxon>
        <taxon>Thermodesulfovibrionales</taxon>
        <taxon>Thermodesulfovibrionaceae</taxon>
        <taxon>Thermodesulfovibrio</taxon>
    </lineage>
</organism>
<dbReference type="CDD" id="cd21153">
    <property type="entry name" value="PUA_RlmI"/>
    <property type="match status" value="1"/>
</dbReference>
<dbReference type="InterPro" id="IPR025714">
    <property type="entry name" value="Methyltranfer_dom"/>
</dbReference>
<keyword evidence="5" id="KW-0949">S-adenosyl-L-methionine</keyword>
<keyword evidence="2" id="KW-0963">Cytoplasm</keyword>
<dbReference type="AlphaFoldDB" id="A0A0U9HUQ2"/>
<evidence type="ECO:0000313" key="9">
    <source>
        <dbReference type="EMBL" id="GAQ94127.1"/>
    </source>
</evidence>
<evidence type="ECO:0000259" key="8">
    <source>
        <dbReference type="Pfam" id="PF17785"/>
    </source>
</evidence>
<protein>
    <submittedName>
        <fullName evidence="9">23S rRNA (Cytosine1962-C5)-methyltransferase</fullName>
    </submittedName>
</protein>
<dbReference type="RefSeq" id="WP_059175600.1">
    <property type="nucleotide sequence ID" value="NZ_BCNO01000001.1"/>
</dbReference>
<dbReference type="PROSITE" id="PS50890">
    <property type="entry name" value="PUA"/>
    <property type="match status" value="1"/>
</dbReference>
<dbReference type="EMBL" id="BCNO01000001">
    <property type="protein sequence ID" value="GAQ94127.1"/>
    <property type="molecule type" value="Genomic_DNA"/>
</dbReference>
<name>A0A0U9HUQ2_9BACT</name>
<accession>A0A0U9HUQ2</accession>
<dbReference type="InterPro" id="IPR029063">
    <property type="entry name" value="SAM-dependent_MTases_sf"/>
</dbReference>
<comment type="subcellular location">
    <subcellularLocation>
        <location evidence="1">Cytoplasm</location>
    </subcellularLocation>
</comment>
<comment type="similarity">
    <text evidence="6">Belongs to the methyltransferase superfamily. RlmI family.</text>
</comment>
<evidence type="ECO:0000256" key="3">
    <source>
        <dbReference type="ARBA" id="ARBA00022603"/>
    </source>
</evidence>
<comment type="caution">
    <text evidence="9">The sequence shown here is derived from an EMBL/GenBank/DDBJ whole genome shotgun (WGS) entry which is preliminary data.</text>
</comment>
<dbReference type="GO" id="GO:0032259">
    <property type="term" value="P:methylation"/>
    <property type="evidence" value="ECO:0007669"/>
    <property type="project" value="UniProtKB-KW"/>
</dbReference>
<dbReference type="Proteomes" id="UP000054976">
    <property type="component" value="Unassembled WGS sequence"/>
</dbReference>
<dbReference type="STRING" id="86166.TAGGR_1300"/>
<dbReference type="CDD" id="cd02440">
    <property type="entry name" value="AdoMet_MTases"/>
    <property type="match status" value="1"/>
</dbReference>